<evidence type="ECO:0000313" key="4">
    <source>
        <dbReference type="Proteomes" id="UP000583929"/>
    </source>
</evidence>
<dbReference type="EMBL" id="JAATIQ010000284">
    <property type="protein sequence ID" value="KAF4364289.1"/>
    <property type="molecule type" value="Genomic_DNA"/>
</dbReference>
<keyword evidence="4" id="KW-1185">Reference proteome</keyword>
<reference evidence="3 4" key="1">
    <citation type="journal article" date="2020" name="bioRxiv">
        <title>Sequence and annotation of 42 cannabis genomes reveals extensive copy number variation in cannabinoid synthesis and pathogen resistance genes.</title>
        <authorList>
            <person name="Mckernan K.J."/>
            <person name="Helbert Y."/>
            <person name="Kane L.T."/>
            <person name="Ebling H."/>
            <person name="Zhang L."/>
            <person name="Liu B."/>
            <person name="Eaton Z."/>
            <person name="Mclaughlin S."/>
            <person name="Kingan S."/>
            <person name="Baybayan P."/>
            <person name="Concepcion G."/>
            <person name="Jordan M."/>
            <person name="Riva A."/>
            <person name="Barbazuk W."/>
            <person name="Harkins T."/>
        </authorList>
    </citation>
    <scope>NUCLEOTIDE SEQUENCE [LARGE SCALE GENOMIC DNA]</scope>
    <source>
        <strain evidence="3 4">cv. Jamaican Lion 4</strain>
        <strain evidence="2">Father</strain>
        <strain evidence="1">Mother</strain>
        <tissue evidence="1">Leaf</tissue>
    </source>
</reference>
<comment type="caution">
    <text evidence="1">The sequence shown here is derived from an EMBL/GenBank/DDBJ whole genome shotgun (WGS) entry which is preliminary data.</text>
</comment>
<accession>A0A7J6DS73</accession>
<evidence type="ECO:0000313" key="1">
    <source>
        <dbReference type="EMBL" id="KAF4348948.1"/>
    </source>
</evidence>
<organism evidence="1 3">
    <name type="scientific">Cannabis sativa</name>
    <name type="common">Hemp</name>
    <name type="synonym">Marijuana</name>
    <dbReference type="NCBI Taxonomy" id="3483"/>
    <lineage>
        <taxon>Eukaryota</taxon>
        <taxon>Viridiplantae</taxon>
        <taxon>Streptophyta</taxon>
        <taxon>Embryophyta</taxon>
        <taxon>Tracheophyta</taxon>
        <taxon>Spermatophyta</taxon>
        <taxon>Magnoliopsida</taxon>
        <taxon>eudicotyledons</taxon>
        <taxon>Gunneridae</taxon>
        <taxon>Pentapetalae</taxon>
        <taxon>rosids</taxon>
        <taxon>fabids</taxon>
        <taxon>Rosales</taxon>
        <taxon>Cannabaceae</taxon>
        <taxon>Cannabis</taxon>
    </lineage>
</organism>
<name>A0A7J6DS73_CANSA</name>
<evidence type="ECO:0000313" key="3">
    <source>
        <dbReference type="Proteomes" id="UP000525078"/>
    </source>
</evidence>
<gene>
    <name evidence="1" type="ORF">F8388_010979</name>
    <name evidence="2" type="ORF">G4B88_028409</name>
</gene>
<dbReference type="Proteomes" id="UP000583929">
    <property type="component" value="Unassembled WGS sequence"/>
</dbReference>
<evidence type="ECO:0000313" key="2">
    <source>
        <dbReference type="EMBL" id="KAF4364289.1"/>
    </source>
</evidence>
<sequence>MARRILRNANLNSRSLNLRMLYYGVMSELNDSFALNLIGLKTMIVDPLCWRHANPTYERIQCGTDVVISHILVANNERLMAPFTREDIYHAITAIGSTKALGPDGYHALVYQDGVLRVLGLTSMTTHDKYLGLPTVIGRNKKRAFEGICEKVRKRVREWKQRRIIQLDLT</sequence>
<proteinExistence type="predicted"/>
<protein>
    <submittedName>
        <fullName evidence="1">Uncharacterized protein</fullName>
    </submittedName>
</protein>
<dbReference type="AlphaFoldDB" id="A0A7J6DS73"/>
<dbReference type="EMBL" id="JAATIP010000413">
    <property type="protein sequence ID" value="KAF4348948.1"/>
    <property type="molecule type" value="Genomic_DNA"/>
</dbReference>
<dbReference type="Proteomes" id="UP000525078">
    <property type="component" value="Unassembled WGS sequence"/>
</dbReference>